<dbReference type="InParanoid" id="K7LXS5"/>
<organism evidence="14">
    <name type="scientific">Glycine max</name>
    <name type="common">Soybean</name>
    <name type="synonym">Glycine hispida</name>
    <dbReference type="NCBI Taxonomy" id="3847"/>
    <lineage>
        <taxon>Eukaryota</taxon>
        <taxon>Viridiplantae</taxon>
        <taxon>Streptophyta</taxon>
        <taxon>Embryophyta</taxon>
        <taxon>Tracheophyta</taxon>
        <taxon>Spermatophyta</taxon>
        <taxon>Magnoliopsida</taxon>
        <taxon>eudicotyledons</taxon>
        <taxon>Gunneridae</taxon>
        <taxon>Pentapetalae</taxon>
        <taxon>rosids</taxon>
        <taxon>fabids</taxon>
        <taxon>Fabales</taxon>
        <taxon>Fabaceae</taxon>
        <taxon>Papilionoideae</taxon>
        <taxon>50 kb inversion clade</taxon>
        <taxon>NPAAA clade</taxon>
        <taxon>indigoferoid/millettioid clade</taxon>
        <taxon>Phaseoleae</taxon>
        <taxon>Glycine</taxon>
        <taxon>Glycine subgen. Soja</taxon>
    </lineage>
</organism>
<dbReference type="PaxDb" id="3847-GLYMA13G07450.2"/>
<feature type="domain" description="Cytochrome b561" evidence="12">
    <location>
        <begin position="1"/>
        <end position="155"/>
    </location>
</feature>
<dbReference type="EnsemblPlants" id="KRH18265">
    <property type="protein sequence ID" value="KRH18265"/>
    <property type="gene ID" value="GLYMA_13G047600"/>
</dbReference>
<evidence type="ECO:0000256" key="4">
    <source>
        <dbReference type="ARBA" id="ARBA00022617"/>
    </source>
</evidence>
<keyword evidence="3" id="KW-0813">Transport</keyword>
<dbReference type="PANTHER" id="PTHR10106:SF0">
    <property type="entry name" value="LD36721P"/>
    <property type="match status" value="1"/>
</dbReference>
<comment type="cofactor">
    <cofactor evidence="1">
        <name>heme b</name>
        <dbReference type="ChEBI" id="CHEBI:60344"/>
    </cofactor>
</comment>
<dbReference type="SMR" id="K7LXS5"/>
<evidence type="ECO:0000256" key="10">
    <source>
        <dbReference type="ARBA" id="ARBA00023136"/>
    </source>
</evidence>
<dbReference type="Pfam" id="PF03188">
    <property type="entry name" value="Cytochrom_B561"/>
    <property type="match status" value="1"/>
</dbReference>
<keyword evidence="4" id="KW-0349">Heme</keyword>
<name>K7LXS5_SOYBN</name>
<dbReference type="EMBL" id="CM000846">
    <property type="protein sequence ID" value="KRH18265.1"/>
    <property type="molecule type" value="Genomic_DNA"/>
</dbReference>
<evidence type="ECO:0000256" key="11">
    <source>
        <dbReference type="SAM" id="Phobius"/>
    </source>
</evidence>
<dbReference type="GO" id="GO:0016491">
    <property type="term" value="F:oxidoreductase activity"/>
    <property type="evidence" value="ECO:0000318"/>
    <property type="project" value="GO_Central"/>
</dbReference>
<keyword evidence="8 11" id="KW-1133">Transmembrane helix</keyword>
<keyword evidence="5 11" id="KW-0812">Transmembrane</keyword>
<dbReference type="PANTHER" id="PTHR10106">
    <property type="entry name" value="CYTOCHROME B561-RELATED"/>
    <property type="match status" value="1"/>
</dbReference>
<dbReference type="Proteomes" id="UP000008827">
    <property type="component" value="Chromosome 13"/>
</dbReference>
<dbReference type="Gene3D" id="1.20.120.1770">
    <property type="match status" value="1"/>
</dbReference>
<sequence length="156" mass="17317">MVSISENLVFNQTLSGTKNFKKAIHLALQFVALILSLIGVWAARMFHIDKGIDNFYCLHSWLGLACLFLFIIQRGAGFATFWYPRGSRNSRAALLSWHVFFGIYIYALAIATVATSILEKSYIISEGLLIVILGGFVILGIVTHVYGKADVTRGNE</sequence>
<evidence type="ECO:0000256" key="5">
    <source>
        <dbReference type="ARBA" id="ARBA00022692"/>
    </source>
</evidence>
<keyword evidence="9" id="KW-0408">Iron</keyword>
<accession>K7LXS5</accession>
<keyword evidence="6" id="KW-0479">Metal-binding</keyword>
<evidence type="ECO:0000256" key="7">
    <source>
        <dbReference type="ARBA" id="ARBA00022982"/>
    </source>
</evidence>
<dbReference type="InterPro" id="IPR006593">
    <property type="entry name" value="Cyt_b561/ferric_Rdtase_TM"/>
</dbReference>
<feature type="transmembrane region" description="Helical" evidence="11">
    <location>
        <begin position="92"/>
        <end position="115"/>
    </location>
</feature>
<gene>
    <name evidence="13" type="ORF">GLYMA_13G047600</name>
</gene>
<protein>
    <recommendedName>
        <fullName evidence="12">Cytochrome b561 domain-containing protein</fullName>
    </recommendedName>
</protein>
<reference evidence="13 14" key="1">
    <citation type="journal article" date="2010" name="Nature">
        <title>Genome sequence of the palaeopolyploid soybean.</title>
        <authorList>
            <person name="Schmutz J."/>
            <person name="Cannon S.B."/>
            <person name="Schlueter J."/>
            <person name="Ma J."/>
            <person name="Mitros T."/>
            <person name="Nelson W."/>
            <person name="Hyten D.L."/>
            <person name="Song Q."/>
            <person name="Thelen J.J."/>
            <person name="Cheng J."/>
            <person name="Xu D."/>
            <person name="Hellsten U."/>
            <person name="May G.D."/>
            <person name="Yu Y."/>
            <person name="Sakurai T."/>
            <person name="Umezawa T."/>
            <person name="Bhattacharyya M.K."/>
            <person name="Sandhu D."/>
            <person name="Valliyodan B."/>
            <person name="Lindquist E."/>
            <person name="Peto M."/>
            <person name="Grant D."/>
            <person name="Shu S."/>
            <person name="Goodstein D."/>
            <person name="Barry K."/>
            <person name="Futrell-Griggs M."/>
            <person name="Abernathy B."/>
            <person name="Du J."/>
            <person name="Tian Z."/>
            <person name="Zhu L."/>
            <person name="Gill N."/>
            <person name="Joshi T."/>
            <person name="Libault M."/>
            <person name="Sethuraman A."/>
            <person name="Zhang X.-C."/>
            <person name="Shinozaki K."/>
            <person name="Nguyen H.T."/>
            <person name="Wing R.A."/>
            <person name="Cregan P."/>
            <person name="Specht J."/>
            <person name="Grimwood J."/>
            <person name="Rokhsar D."/>
            <person name="Stacey G."/>
            <person name="Shoemaker R.C."/>
            <person name="Jackson S.A."/>
        </authorList>
    </citation>
    <scope>NUCLEOTIDE SEQUENCE [LARGE SCALE GENOMIC DNA]</scope>
    <source>
        <strain evidence="14">cv. Williams 82</strain>
        <tissue evidence="13">Callus</tissue>
    </source>
</reference>
<dbReference type="STRING" id="3847.K7LXS5"/>
<proteinExistence type="predicted"/>
<dbReference type="OMA" id="ARMFHID"/>
<evidence type="ECO:0000256" key="6">
    <source>
        <dbReference type="ARBA" id="ARBA00022723"/>
    </source>
</evidence>
<evidence type="ECO:0000256" key="3">
    <source>
        <dbReference type="ARBA" id="ARBA00022448"/>
    </source>
</evidence>
<dbReference type="SMART" id="SM00665">
    <property type="entry name" value="B561"/>
    <property type="match status" value="1"/>
</dbReference>
<evidence type="ECO:0000313" key="14">
    <source>
        <dbReference type="EnsemblPlants" id="KRH18265"/>
    </source>
</evidence>
<comment type="subcellular location">
    <subcellularLocation>
        <location evidence="2">Membrane</location>
        <topology evidence="2">Multi-pass membrane protein</topology>
    </subcellularLocation>
</comment>
<dbReference type="PROSITE" id="PS50939">
    <property type="entry name" value="CYTOCHROME_B561"/>
    <property type="match status" value="1"/>
</dbReference>
<evidence type="ECO:0000256" key="9">
    <source>
        <dbReference type="ARBA" id="ARBA00023004"/>
    </source>
</evidence>
<keyword evidence="15" id="KW-1185">Reference proteome</keyword>
<evidence type="ECO:0000256" key="1">
    <source>
        <dbReference type="ARBA" id="ARBA00001970"/>
    </source>
</evidence>
<reference evidence="13" key="3">
    <citation type="submission" date="2018-07" db="EMBL/GenBank/DDBJ databases">
        <title>WGS assembly of Glycine max.</title>
        <authorList>
            <person name="Schmutz J."/>
            <person name="Cannon S."/>
            <person name="Schlueter J."/>
            <person name="Ma J."/>
            <person name="Mitros T."/>
            <person name="Nelson W."/>
            <person name="Hyten D."/>
            <person name="Song Q."/>
            <person name="Thelen J."/>
            <person name="Cheng J."/>
            <person name="Xu D."/>
            <person name="Hellsten U."/>
            <person name="May G."/>
            <person name="Yu Y."/>
            <person name="Sakurai T."/>
            <person name="Umezawa T."/>
            <person name="Bhattacharyya M."/>
            <person name="Sandhu D."/>
            <person name="Valliyodan B."/>
            <person name="Lindquist E."/>
            <person name="Peto M."/>
            <person name="Grant D."/>
            <person name="Shu S."/>
            <person name="Goodstein D."/>
            <person name="Barry K."/>
            <person name="Futrell-Griggs M."/>
            <person name="Abernathy B."/>
            <person name="Du J."/>
            <person name="Tian Z."/>
            <person name="Zhu L."/>
            <person name="Gill N."/>
            <person name="Joshi T."/>
            <person name="Libault M."/>
            <person name="Sethuraman A."/>
            <person name="Zhang X."/>
            <person name="Shinozaki K."/>
            <person name="Nguyen H."/>
            <person name="Wing R."/>
            <person name="Cregan P."/>
            <person name="Specht J."/>
            <person name="Grimwood J."/>
            <person name="Rokhsar D."/>
            <person name="Stacey G."/>
            <person name="Shoemaker R."/>
            <person name="Jackson S."/>
        </authorList>
    </citation>
    <scope>NUCLEOTIDE SEQUENCE</scope>
    <source>
        <tissue evidence="13">Callus</tissue>
    </source>
</reference>
<keyword evidence="7" id="KW-0249">Electron transport</keyword>
<dbReference type="InterPro" id="IPR043205">
    <property type="entry name" value="CYB561/CYBRD1-like"/>
</dbReference>
<dbReference type="eggNOG" id="KOG1619">
    <property type="taxonomic scope" value="Eukaryota"/>
</dbReference>
<dbReference type="GO" id="GO:0016020">
    <property type="term" value="C:membrane"/>
    <property type="evidence" value="ECO:0007669"/>
    <property type="project" value="UniProtKB-SubCell"/>
</dbReference>
<feature type="transmembrane region" description="Helical" evidence="11">
    <location>
        <begin position="127"/>
        <end position="147"/>
    </location>
</feature>
<dbReference type="AlphaFoldDB" id="K7LXS5"/>
<feature type="transmembrane region" description="Helical" evidence="11">
    <location>
        <begin position="55"/>
        <end position="72"/>
    </location>
</feature>
<dbReference type="Gramene" id="KRH18265">
    <property type="protein sequence ID" value="KRH18265"/>
    <property type="gene ID" value="GLYMA_13G047600"/>
</dbReference>
<evidence type="ECO:0000256" key="8">
    <source>
        <dbReference type="ARBA" id="ARBA00022989"/>
    </source>
</evidence>
<reference evidence="14" key="2">
    <citation type="submission" date="2018-02" db="UniProtKB">
        <authorList>
            <consortium name="EnsemblPlants"/>
        </authorList>
    </citation>
    <scope>IDENTIFICATION</scope>
    <source>
        <strain evidence="14">Williams 82</strain>
    </source>
</reference>
<dbReference type="HOGENOM" id="CLU_069712_0_0_1"/>
<evidence type="ECO:0000313" key="15">
    <source>
        <dbReference type="Proteomes" id="UP000008827"/>
    </source>
</evidence>
<keyword evidence="10 11" id="KW-0472">Membrane</keyword>
<evidence type="ECO:0000313" key="13">
    <source>
        <dbReference type="EMBL" id="KRH18265.1"/>
    </source>
</evidence>
<dbReference type="GO" id="GO:0046872">
    <property type="term" value="F:metal ion binding"/>
    <property type="evidence" value="ECO:0007669"/>
    <property type="project" value="UniProtKB-KW"/>
</dbReference>
<evidence type="ECO:0000259" key="12">
    <source>
        <dbReference type="PROSITE" id="PS50939"/>
    </source>
</evidence>
<feature type="transmembrane region" description="Helical" evidence="11">
    <location>
        <begin position="23"/>
        <end position="43"/>
    </location>
</feature>
<evidence type="ECO:0000256" key="2">
    <source>
        <dbReference type="ARBA" id="ARBA00004141"/>
    </source>
</evidence>